<dbReference type="Proteomes" id="UP000218831">
    <property type="component" value="Unassembled WGS sequence"/>
</dbReference>
<dbReference type="PANTHER" id="PTHR43798">
    <property type="entry name" value="MONOACYLGLYCEROL LIPASE"/>
    <property type="match status" value="1"/>
</dbReference>
<feature type="domain" description="AB hydrolase-1" evidence="2">
    <location>
        <begin position="8"/>
        <end position="111"/>
    </location>
</feature>
<name>A0A2A2G708_9BACT</name>
<gene>
    <name evidence="3" type="ORF">CK503_15705</name>
</gene>
<dbReference type="GO" id="GO:0016020">
    <property type="term" value="C:membrane"/>
    <property type="evidence" value="ECO:0007669"/>
    <property type="project" value="TreeGrafter"/>
</dbReference>
<reference evidence="3 4" key="1">
    <citation type="submission" date="2017-08" db="EMBL/GenBank/DDBJ databases">
        <title>Aliifodinibius alkalisoli sp. nov., isolated from saline alkaline soil.</title>
        <authorList>
            <person name="Liu D."/>
            <person name="Zhang G."/>
        </authorList>
    </citation>
    <scope>NUCLEOTIDE SEQUENCE [LARGE SCALE GENOMIC DNA]</scope>
    <source>
        <strain evidence="3 4">WN023</strain>
    </source>
</reference>
<dbReference type="RefSeq" id="WP_095607786.1">
    <property type="nucleotide sequence ID" value="NZ_NSKE01000018.1"/>
</dbReference>
<dbReference type="InterPro" id="IPR050266">
    <property type="entry name" value="AB_hydrolase_sf"/>
</dbReference>
<evidence type="ECO:0000256" key="1">
    <source>
        <dbReference type="ARBA" id="ARBA00022801"/>
    </source>
</evidence>
<dbReference type="AlphaFoldDB" id="A0A2A2G708"/>
<dbReference type="Pfam" id="PF00561">
    <property type="entry name" value="Abhydrolase_1"/>
    <property type="match status" value="1"/>
</dbReference>
<comment type="caution">
    <text evidence="3">The sequence shown here is derived from an EMBL/GenBank/DDBJ whole genome shotgun (WGS) entry which is preliminary data.</text>
</comment>
<dbReference type="OrthoDB" id="9791779at2"/>
<sequence length="251" mass="28964">MNNRENIPLILLHGALGTLEQFNFLIPDLKEHFEVHRLNFEGHGDAGPTDSLFRISYFVENVLGYMDEHEIEQAYFFGYSMGGYVALVLAKDYPERVKRVATLGTIMQWDEAIAERECKYLHPNKIKEKVPHFAKQLKERHLSGWERVVNSTRDMLQYLGVHPEIKSEEWKYINCPLRFHVGDGDTTAGLSETVEIFQKTDNAELMVLPKTDHPISEVDKELLVSSMELFFRELNKPDPNGQAQKKNGSRN</sequence>
<dbReference type="GO" id="GO:0016787">
    <property type="term" value="F:hydrolase activity"/>
    <property type="evidence" value="ECO:0007669"/>
    <property type="project" value="UniProtKB-KW"/>
</dbReference>
<evidence type="ECO:0000259" key="2">
    <source>
        <dbReference type="Pfam" id="PF00561"/>
    </source>
</evidence>
<evidence type="ECO:0000313" key="4">
    <source>
        <dbReference type="Proteomes" id="UP000218831"/>
    </source>
</evidence>
<dbReference type="InterPro" id="IPR000073">
    <property type="entry name" value="AB_hydrolase_1"/>
</dbReference>
<dbReference type="PANTHER" id="PTHR43798:SF31">
    <property type="entry name" value="AB HYDROLASE SUPERFAMILY PROTEIN YCLE"/>
    <property type="match status" value="1"/>
</dbReference>
<dbReference type="SUPFAM" id="SSF53474">
    <property type="entry name" value="alpha/beta-Hydrolases"/>
    <property type="match status" value="1"/>
</dbReference>
<proteinExistence type="predicted"/>
<keyword evidence="1 3" id="KW-0378">Hydrolase</keyword>
<dbReference type="InterPro" id="IPR029058">
    <property type="entry name" value="AB_hydrolase_fold"/>
</dbReference>
<keyword evidence="4" id="KW-1185">Reference proteome</keyword>
<accession>A0A2A2G708</accession>
<dbReference type="Gene3D" id="3.40.50.1820">
    <property type="entry name" value="alpha/beta hydrolase"/>
    <property type="match status" value="1"/>
</dbReference>
<evidence type="ECO:0000313" key="3">
    <source>
        <dbReference type="EMBL" id="PAU92635.1"/>
    </source>
</evidence>
<dbReference type="EMBL" id="NSKE01000018">
    <property type="protein sequence ID" value="PAU92635.1"/>
    <property type="molecule type" value="Genomic_DNA"/>
</dbReference>
<protein>
    <submittedName>
        <fullName evidence="3">Alpha/beta hydrolase</fullName>
    </submittedName>
</protein>
<organism evidence="3 4">
    <name type="scientific">Fodinibius salipaludis</name>
    <dbReference type="NCBI Taxonomy" id="2032627"/>
    <lineage>
        <taxon>Bacteria</taxon>
        <taxon>Pseudomonadati</taxon>
        <taxon>Balneolota</taxon>
        <taxon>Balneolia</taxon>
        <taxon>Balneolales</taxon>
        <taxon>Balneolaceae</taxon>
        <taxon>Fodinibius</taxon>
    </lineage>
</organism>